<keyword evidence="1" id="KW-0472">Membrane</keyword>
<keyword evidence="1" id="KW-0812">Transmembrane</keyword>
<feature type="transmembrane region" description="Helical" evidence="1">
    <location>
        <begin position="108"/>
        <end position="132"/>
    </location>
</feature>
<dbReference type="Proteomes" id="UP000199184">
    <property type="component" value="Unassembled WGS sequence"/>
</dbReference>
<protein>
    <recommendedName>
        <fullName evidence="4">Diguanylate cyclase</fullName>
    </recommendedName>
</protein>
<keyword evidence="1" id="KW-1133">Transmembrane helix</keyword>
<gene>
    <name evidence="2" type="ORF">GA0061098_1014134</name>
</gene>
<proteinExistence type="predicted"/>
<keyword evidence="3" id="KW-1185">Reference proteome</keyword>
<evidence type="ECO:0000256" key="1">
    <source>
        <dbReference type="SAM" id="Phobius"/>
    </source>
</evidence>
<feature type="transmembrane region" description="Helical" evidence="1">
    <location>
        <begin position="45"/>
        <end position="63"/>
    </location>
</feature>
<dbReference type="RefSeq" id="WP_091962950.1">
    <property type="nucleotide sequence ID" value="NZ_FMAI01000014.1"/>
</dbReference>
<name>A0A1C3XDF1_9BRAD</name>
<dbReference type="AlphaFoldDB" id="A0A1C3XDF1"/>
<accession>A0A1C3XDF1</accession>
<evidence type="ECO:0008006" key="4">
    <source>
        <dbReference type="Google" id="ProtNLM"/>
    </source>
</evidence>
<feature type="transmembrane region" description="Helical" evidence="1">
    <location>
        <begin position="6"/>
        <end position="25"/>
    </location>
</feature>
<dbReference type="EMBL" id="FMAI01000014">
    <property type="protein sequence ID" value="SCB50327.1"/>
    <property type="molecule type" value="Genomic_DNA"/>
</dbReference>
<reference evidence="3" key="1">
    <citation type="submission" date="2016-08" db="EMBL/GenBank/DDBJ databases">
        <authorList>
            <person name="Varghese N."/>
            <person name="Submissions Spin"/>
        </authorList>
    </citation>
    <scope>NUCLEOTIDE SEQUENCE [LARGE SCALE GENOMIC DNA]</scope>
    <source>
        <strain evidence="3">ERR11</strain>
    </source>
</reference>
<feature type="transmembrane region" description="Helical" evidence="1">
    <location>
        <begin position="69"/>
        <end position="87"/>
    </location>
</feature>
<sequence length="193" mass="22039">MSHSAAAETILLYFVMPLWLLAGFADYLCHRASRIEITSGYKESLLHLLMLIELAIPLLAAIFLEINALIITTMIAGFVAHQLTALWDTTFASHKRLITPIEQQVHSFLELMPLMAMVIVIILNWPQFLSLWGMGSEPARYELVLKREPLPWTYVAAFLFAVLLFEILPYMEEFVRGLRSRKRALGPNAEDHQ</sequence>
<evidence type="ECO:0000313" key="2">
    <source>
        <dbReference type="EMBL" id="SCB50327.1"/>
    </source>
</evidence>
<organism evidence="2 3">
    <name type="scientific">Bradyrhizobium shewense</name>
    <dbReference type="NCBI Taxonomy" id="1761772"/>
    <lineage>
        <taxon>Bacteria</taxon>
        <taxon>Pseudomonadati</taxon>
        <taxon>Pseudomonadota</taxon>
        <taxon>Alphaproteobacteria</taxon>
        <taxon>Hyphomicrobiales</taxon>
        <taxon>Nitrobacteraceae</taxon>
        <taxon>Bradyrhizobium</taxon>
    </lineage>
</organism>
<feature type="transmembrane region" description="Helical" evidence="1">
    <location>
        <begin position="152"/>
        <end position="171"/>
    </location>
</feature>
<evidence type="ECO:0000313" key="3">
    <source>
        <dbReference type="Proteomes" id="UP000199184"/>
    </source>
</evidence>